<gene>
    <name evidence="1" type="ORF">HMPREF3208_01440</name>
</gene>
<name>A0A133NNK7_GARVA</name>
<evidence type="ECO:0000313" key="1">
    <source>
        <dbReference type="EMBL" id="KXA17872.1"/>
    </source>
</evidence>
<dbReference type="PATRIC" id="fig|2702.100.peg.1430"/>
<evidence type="ECO:0000313" key="2">
    <source>
        <dbReference type="Proteomes" id="UP000070687"/>
    </source>
</evidence>
<sequence length="47" mass="5617">MVRFEIFRTERRTLARLTRSLRNSRWKSTGFPTLASFRSELLSRATL</sequence>
<protein>
    <submittedName>
        <fullName evidence="1">Uncharacterized protein</fullName>
    </submittedName>
</protein>
<organism evidence="1 2">
    <name type="scientific">Gardnerella vaginalis</name>
    <dbReference type="NCBI Taxonomy" id="2702"/>
    <lineage>
        <taxon>Bacteria</taxon>
        <taxon>Bacillati</taxon>
        <taxon>Actinomycetota</taxon>
        <taxon>Actinomycetes</taxon>
        <taxon>Bifidobacteriales</taxon>
        <taxon>Bifidobacteriaceae</taxon>
        <taxon>Gardnerella</taxon>
    </lineage>
</organism>
<proteinExistence type="predicted"/>
<dbReference type="AlphaFoldDB" id="A0A133NNK7"/>
<accession>A0A133NNK7</accession>
<dbReference type="Proteomes" id="UP000070687">
    <property type="component" value="Unassembled WGS sequence"/>
</dbReference>
<dbReference type="EMBL" id="LRQB01000106">
    <property type="protein sequence ID" value="KXA17872.1"/>
    <property type="molecule type" value="Genomic_DNA"/>
</dbReference>
<comment type="caution">
    <text evidence="1">The sequence shown here is derived from an EMBL/GenBank/DDBJ whole genome shotgun (WGS) entry which is preliminary data.</text>
</comment>
<reference evidence="1 2" key="1">
    <citation type="submission" date="2016-01" db="EMBL/GenBank/DDBJ databases">
        <authorList>
            <person name="Oliw E.H."/>
        </authorList>
    </citation>
    <scope>NUCLEOTIDE SEQUENCE [LARGE SCALE GENOMIC DNA]</scope>
    <source>
        <strain evidence="1 2">PSS_7772B</strain>
    </source>
</reference>